<feature type="transmembrane region" description="Helical" evidence="2">
    <location>
        <begin position="6"/>
        <end position="24"/>
    </location>
</feature>
<keyword evidence="2" id="KW-1133">Transmembrane helix</keyword>
<name>A0A061RE33_9CHLO</name>
<proteinExistence type="predicted"/>
<keyword evidence="2" id="KW-0472">Membrane</keyword>
<reference evidence="3" key="1">
    <citation type="submission" date="2014-05" db="EMBL/GenBank/DDBJ databases">
        <title>The transcriptome of the halophilic microalga Tetraselmis sp. GSL018 isolated from the Great Salt Lake, Utah.</title>
        <authorList>
            <person name="Jinkerson R.E."/>
            <person name="D'Adamo S."/>
            <person name="Posewitz M.C."/>
        </authorList>
    </citation>
    <scope>NUCLEOTIDE SEQUENCE</scope>
    <source>
        <strain evidence="3">GSL018</strain>
    </source>
</reference>
<keyword evidence="2" id="KW-0812">Transmembrane</keyword>
<evidence type="ECO:0000256" key="1">
    <source>
        <dbReference type="SAM" id="MobiDB-lite"/>
    </source>
</evidence>
<feature type="compositionally biased region" description="Basic and acidic residues" evidence="1">
    <location>
        <begin position="75"/>
        <end position="85"/>
    </location>
</feature>
<accession>A0A061RE33</accession>
<organism evidence="3">
    <name type="scientific">Tetraselmis sp. GSL018</name>
    <dbReference type="NCBI Taxonomy" id="582737"/>
    <lineage>
        <taxon>Eukaryota</taxon>
        <taxon>Viridiplantae</taxon>
        <taxon>Chlorophyta</taxon>
        <taxon>core chlorophytes</taxon>
        <taxon>Chlorodendrophyceae</taxon>
        <taxon>Chlorodendrales</taxon>
        <taxon>Chlorodendraceae</taxon>
        <taxon>Tetraselmis</taxon>
    </lineage>
</organism>
<gene>
    <name evidence="3" type="ORF">TSPGSL018_7996</name>
</gene>
<feature type="region of interest" description="Disordered" evidence="1">
    <location>
        <begin position="75"/>
        <end position="102"/>
    </location>
</feature>
<evidence type="ECO:0000256" key="2">
    <source>
        <dbReference type="SAM" id="Phobius"/>
    </source>
</evidence>
<protein>
    <submittedName>
        <fullName evidence="3">Uncharacterized protein</fullName>
    </submittedName>
</protein>
<evidence type="ECO:0000313" key="3">
    <source>
        <dbReference type="EMBL" id="JAC68756.1"/>
    </source>
</evidence>
<sequence>MNIPLTVFFSSVGVSLAAVVFILWSQRLCVEDSSGQHRRFGPQKGGQVVARKQGADARVVQNMLREVESRLRKIRHMPDGEERRYRSPPSRHPTAHQEHAWAGGMACREHVDRLW</sequence>
<dbReference type="AlphaFoldDB" id="A0A061RE33"/>
<dbReference type="EMBL" id="GBEZ01017592">
    <property type="protein sequence ID" value="JAC68756.1"/>
    <property type="molecule type" value="Transcribed_RNA"/>
</dbReference>